<keyword evidence="1" id="KW-0547">Nucleotide-binding</keyword>
<sequence length="915" mass="98493">MGNRLDESRVISEFLASARWPAALLLEGEAGIGKTTQWLSVIDQAGALGIRVLAARTAAAESVLAYASLADLLGDVEAAVLADLPGPQRMAMDRVLLRGTGDDDEATDPRAVAAGFVSVVERLADESPVIIAIDDLQWLDTSSRQVVAFAARRLVGRIALLGTVRTEPQHSAAVSWLQLPRVDAVSRIRLQPLSLGKLHGVLVDRLGLSLPRPTMVRIHEISGGNPFYALELARTTGGAAPPGEMSWPGTLAELVQDRIGRVGADAREALLVVACAATPSVELVAQVTDSTTDDVVAVLESAESNGIVGIDGERIRFTHPLLAAGVYVAATPTQRRATHRRLAAAIDEPELHARHLALSVTRGDPHTLQALDIAAERALVRGAPAAAAELLDLATGLGGDTPERRIRQANHHYNAGDADRARALLNRTVGEDVSGPIRAQAFSLLGAIEIVDRSHSGAARLLECALAEAAADLAAQVQILVPMSFALYNIDHRELAARRIDDAVARANRLGQPGLLSQALSMRTLIQFWLGSGVDEESLQRAVDLDEGDPATSVFFLPRMHRAILLSCTGRLDEARAEFRIVRQQCIDGGVETDQNFVAINTVHNELWQGDLASATLLADDAMERAVHLGGFHHTAALVMRARCAAYAGKEEAARDAVREVVATVPLSECFILTGEAIMALGFLDVSLGNYEAALEVLEPLLSTFADRRRATEIYVAEWLPDAVEVLVGLGRLAEAEPLVEALEVNGRRLDRAWMLAVGGRCRALLLGAQGHVDQAAAEAEHALTEHDRLPMPFERARTLLVLGQLQRRQRRRAVAVATLQEALAAFEGLGTPLWAEQARRALGRIDERSDRGAVLTASERRIAELVASGMSNREVAAKLFVSAKTVEVHLSRIYRKLGIRSRAELGWRIARPDQ</sequence>
<dbReference type="SUPFAM" id="SSF52540">
    <property type="entry name" value="P-loop containing nucleoside triphosphate hydrolases"/>
    <property type="match status" value="1"/>
</dbReference>
<dbReference type="InterPro" id="IPR027417">
    <property type="entry name" value="P-loop_NTPase"/>
</dbReference>
<organism evidence="4 5">
    <name type="scientific">Mycolicibacterium mucogenicum</name>
    <name type="common">Mycobacterium mucogenicum</name>
    <dbReference type="NCBI Taxonomy" id="56689"/>
    <lineage>
        <taxon>Bacteria</taxon>
        <taxon>Bacillati</taxon>
        <taxon>Actinomycetota</taxon>
        <taxon>Actinomycetes</taxon>
        <taxon>Mycobacteriales</taxon>
        <taxon>Mycobacteriaceae</taxon>
        <taxon>Mycolicibacterium</taxon>
    </lineage>
</organism>
<dbReference type="CDD" id="cd06170">
    <property type="entry name" value="LuxR_C_like"/>
    <property type="match status" value="1"/>
</dbReference>
<dbReference type="SUPFAM" id="SSF46894">
    <property type="entry name" value="C-terminal effector domain of the bipartite response regulators"/>
    <property type="match status" value="1"/>
</dbReference>
<dbReference type="PANTHER" id="PTHR16305:SF35">
    <property type="entry name" value="TRANSCRIPTIONAL ACTIVATOR DOMAIN"/>
    <property type="match status" value="1"/>
</dbReference>
<dbReference type="PROSITE" id="PS00622">
    <property type="entry name" value="HTH_LUXR_1"/>
    <property type="match status" value="1"/>
</dbReference>
<accession>A0A1A0MJ36</accession>
<evidence type="ECO:0000313" key="4">
    <source>
        <dbReference type="EMBL" id="OBA84793.1"/>
    </source>
</evidence>
<dbReference type="InterPro" id="IPR000792">
    <property type="entry name" value="Tscrpt_reg_LuxR_C"/>
</dbReference>
<dbReference type="Pfam" id="PF13191">
    <property type="entry name" value="AAA_16"/>
    <property type="match status" value="1"/>
</dbReference>
<dbReference type="InterPro" id="IPR011990">
    <property type="entry name" value="TPR-like_helical_dom_sf"/>
</dbReference>
<evidence type="ECO:0000256" key="2">
    <source>
        <dbReference type="ARBA" id="ARBA00022840"/>
    </source>
</evidence>
<dbReference type="GO" id="GO:0005737">
    <property type="term" value="C:cytoplasm"/>
    <property type="evidence" value="ECO:0007669"/>
    <property type="project" value="TreeGrafter"/>
</dbReference>
<dbReference type="AlphaFoldDB" id="A0A1A0MJ36"/>
<dbReference type="InterPro" id="IPR041664">
    <property type="entry name" value="AAA_16"/>
</dbReference>
<evidence type="ECO:0000259" key="3">
    <source>
        <dbReference type="PROSITE" id="PS50043"/>
    </source>
</evidence>
<evidence type="ECO:0000313" key="5">
    <source>
        <dbReference type="Proteomes" id="UP000093962"/>
    </source>
</evidence>
<dbReference type="GO" id="GO:0006355">
    <property type="term" value="P:regulation of DNA-templated transcription"/>
    <property type="evidence" value="ECO:0007669"/>
    <property type="project" value="InterPro"/>
</dbReference>
<dbReference type="SUPFAM" id="SSF48452">
    <property type="entry name" value="TPR-like"/>
    <property type="match status" value="2"/>
</dbReference>
<evidence type="ECO:0000256" key="1">
    <source>
        <dbReference type="ARBA" id="ARBA00022741"/>
    </source>
</evidence>
<dbReference type="Gene3D" id="1.25.40.10">
    <property type="entry name" value="Tetratricopeptide repeat domain"/>
    <property type="match status" value="2"/>
</dbReference>
<protein>
    <recommendedName>
        <fullName evidence="3">HTH luxR-type domain-containing protein</fullName>
    </recommendedName>
</protein>
<dbReference type="GO" id="GO:0004016">
    <property type="term" value="F:adenylate cyclase activity"/>
    <property type="evidence" value="ECO:0007669"/>
    <property type="project" value="TreeGrafter"/>
</dbReference>
<dbReference type="InterPro" id="IPR036388">
    <property type="entry name" value="WH-like_DNA-bd_sf"/>
</dbReference>
<reference evidence="4 5" key="1">
    <citation type="submission" date="2016-06" db="EMBL/GenBank/DDBJ databases">
        <authorList>
            <person name="Kjaerup R.B."/>
            <person name="Dalgaard T.S."/>
            <person name="Juul-Madsen H.R."/>
        </authorList>
    </citation>
    <scope>NUCLEOTIDE SEQUENCE [LARGE SCALE GENOMIC DNA]</scope>
    <source>
        <strain evidence="4 5">1199456.5</strain>
    </source>
</reference>
<dbReference type="GO" id="GO:0003677">
    <property type="term" value="F:DNA binding"/>
    <property type="evidence" value="ECO:0007669"/>
    <property type="project" value="InterPro"/>
</dbReference>
<name>A0A1A0MJ36_MYCMU</name>
<dbReference type="Pfam" id="PF00196">
    <property type="entry name" value="GerE"/>
    <property type="match status" value="1"/>
</dbReference>
<dbReference type="EMBL" id="LZSF01000194">
    <property type="protein sequence ID" value="OBA84793.1"/>
    <property type="molecule type" value="Genomic_DNA"/>
</dbReference>
<dbReference type="SMART" id="SM00421">
    <property type="entry name" value="HTH_LUXR"/>
    <property type="match status" value="1"/>
</dbReference>
<feature type="domain" description="HTH luxR-type" evidence="3">
    <location>
        <begin position="849"/>
        <end position="914"/>
    </location>
</feature>
<proteinExistence type="predicted"/>
<dbReference type="InterPro" id="IPR016032">
    <property type="entry name" value="Sig_transdc_resp-reg_C-effctor"/>
</dbReference>
<dbReference type="PRINTS" id="PR00038">
    <property type="entry name" value="HTHLUXR"/>
</dbReference>
<dbReference type="GO" id="GO:0005524">
    <property type="term" value="F:ATP binding"/>
    <property type="evidence" value="ECO:0007669"/>
    <property type="project" value="UniProtKB-KW"/>
</dbReference>
<comment type="caution">
    <text evidence="4">The sequence shown here is derived from an EMBL/GenBank/DDBJ whole genome shotgun (WGS) entry which is preliminary data.</text>
</comment>
<dbReference type="Gene3D" id="1.10.10.10">
    <property type="entry name" value="Winged helix-like DNA-binding domain superfamily/Winged helix DNA-binding domain"/>
    <property type="match status" value="1"/>
</dbReference>
<dbReference type="Proteomes" id="UP000093962">
    <property type="component" value="Unassembled WGS sequence"/>
</dbReference>
<keyword evidence="2" id="KW-0067">ATP-binding</keyword>
<dbReference type="PANTHER" id="PTHR16305">
    <property type="entry name" value="TESTICULAR SOLUBLE ADENYLYL CYCLASE"/>
    <property type="match status" value="1"/>
</dbReference>
<dbReference type="PROSITE" id="PS50043">
    <property type="entry name" value="HTH_LUXR_2"/>
    <property type="match status" value="1"/>
</dbReference>
<gene>
    <name evidence="4" type="ORF">A5642_25605</name>
</gene>